<protein>
    <submittedName>
        <fullName evidence="1">Uncharacterized protein</fullName>
    </submittedName>
</protein>
<sequence length="44" mass="5120">MQNVSLVSTNHWRWKCSNIKRVSWGEFSGVLNVKVDLATHPKHE</sequence>
<proteinExistence type="predicted"/>
<name>A0A0E9TSX7_ANGAN</name>
<reference evidence="1" key="2">
    <citation type="journal article" date="2015" name="Fish Shellfish Immunol.">
        <title>Early steps in the European eel (Anguilla anguilla)-Vibrio vulnificus interaction in the gills: Role of the RtxA13 toxin.</title>
        <authorList>
            <person name="Callol A."/>
            <person name="Pajuelo D."/>
            <person name="Ebbesson L."/>
            <person name="Teles M."/>
            <person name="MacKenzie S."/>
            <person name="Amaro C."/>
        </authorList>
    </citation>
    <scope>NUCLEOTIDE SEQUENCE</scope>
</reference>
<dbReference type="AlphaFoldDB" id="A0A0E9TSX7"/>
<reference evidence="1" key="1">
    <citation type="submission" date="2014-11" db="EMBL/GenBank/DDBJ databases">
        <authorList>
            <person name="Amaro Gonzalez C."/>
        </authorList>
    </citation>
    <scope>NUCLEOTIDE SEQUENCE</scope>
</reference>
<organism evidence="1">
    <name type="scientific">Anguilla anguilla</name>
    <name type="common">European freshwater eel</name>
    <name type="synonym">Muraena anguilla</name>
    <dbReference type="NCBI Taxonomy" id="7936"/>
    <lineage>
        <taxon>Eukaryota</taxon>
        <taxon>Metazoa</taxon>
        <taxon>Chordata</taxon>
        <taxon>Craniata</taxon>
        <taxon>Vertebrata</taxon>
        <taxon>Euteleostomi</taxon>
        <taxon>Actinopterygii</taxon>
        <taxon>Neopterygii</taxon>
        <taxon>Teleostei</taxon>
        <taxon>Anguilliformes</taxon>
        <taxon>Anguillidae</taxon>
        <taxon>Anguilla</taxon>
    </lineage>
</organism>
<evidence type="ECO:0000313" key="1">
    <source>
        <dbReference type="EMBL" id="JAH56779.1"/>
    </source>
</evidence>
<accession>A0A0E9TSX7</accession>
<dbReference type="EMBL" id="GBXM01051798">
    <property type="protein sequence ID" value="JAH56779.1"/>
    <property type="molecule type" value="Transcribed_RNA"/>
</dbReference>